<keyword evidence="1" id="KW-0472">Membrane</keyword>
<name>A0A3N4KIY6_9PEZI</name>
<evidence type="ECO:0000256" key="1">
    <source>
        <dbReference type="SAM" id="Phobius"/>
    </source>
</evidence>
<dbReference type="OrthoDB" id="5356024at2759"/>
<protein>
    <submittedName>
        <fullName evidence="2">Uncharacterized protein</fullName>
    </submittedName>
</protein>
<evidence type="ECO:0000313" key="3">
    <source>
        <dbReference type="Proteomes" id="UP000277580"/>
    </source>
</evidence>
<keyword evidence="1" id="KW-1133">Transmembrane helix</keyword>
<sequence length="172" mass="19715">MAADEEIALIIVFVNFCSAIWSYFCITASLDRRNRAYDVIHDSELAWHAFWSSCQTFAILVSITNVALVIYVTIRTFGSFMERLKSTQGISRKAVIGFCGVAALLLLLPASFIPYNLTRINTDRLDENIFIHCEFFFFLRLFFLLCFIRAAFCVRCKDDQVLMVAKGMVRYG</sequence>
<accession>A0A3N4KIY6</accession>
<gene>
    <name evidence="2" type="ORF">P167DRAFT_308736</name>
</gene>
<proteinExistence type="predicted"/>
<evidence type="ECO:0000313" key="2">
    <source>
        <dbReference type="EMBL" id="RPB09309.1"/>
    </source>
</evidence>
<dbReference type="EMBL" id="ML119153">
    <property type="protein sequence ID" value="RPB09309.1"/>
    <property type="molecule type" value="Genomic_DNA"/>
</dbReference>
<feature type="transmembrane region" description="Helical" evidence="1">
    <location>
        <begin position="95"/>
        <end position="117"/>
    </location>
</feature>
<feature type="transmembrane region" description="Helical" evidence="1">
    <location>
        <begin position="7"/>
        <end position="30"/>
    </location>
</feature>
<dbReference type="Proteomes" id="UP000277580">
    <property type="component" value="Unassembled WGS sequence"/>
</dbReference>
<keyword evidence="1" id="KW-0812">Transmembrane</keyword>
<dbReference type="AlphaFoldDB" id="A0A3N4KIY6"/>
<keyword evidence="3" id="KW-1185">Reference proteome</keyword>
<feature type="transmembrane region" description="Helical" evidence="1">
    <location>
        <begin position="129"/>
        <end position="152"/>
    </location>
</feature>
<feature type="transmembrane region" description="Helical" evidence="1">
    <location>
        <begin position="50"/>
        <end position="74"/>
    </location>
</feature>
<organism evidence="2 3">
    <name type="scientific">Morchella conica CCBAS932</name>
    <dbReference type="NCBI Taxonomy" id="1392247"/>
    <lineage>
        <taxon>Eukaryota</taxon>
        <taxon>Fungi</taxon>
        <taxon>Dikarya</taxon>
        <taxon>Ascomycota</taxon>
        <taxon>Pezizomycotina</taxon>
        <taxon>Pezizomycetes</taxon>
        <taxon>Pezizales</taxon>
        <taxon>Morchellaceae</taxon>
        <taxon>Morchella</taxon>
    </lineage>
</organism>
<reference evidence="2 3" key="1">
    <citation type="journal article" date="2018" name="Nat. Ecol. Evol.">
        <title>Pezizomycetes genomes reveal the molecular basis of ectomycorrhizal truffle lifestyle.</title>
        <authorList>
            <person name="Murat C."/>
            <person name="Payen T."/>
            <person name="Noel B."/>
            <person name="Kuo A."/>
            <person name="Morin E."/>
            <person name="Chen J."/>
            <person name="Kohler A."/>
            <person name="Krizsan K."/>
            <person name="Balestrini R."/>
            <person name="Da Silva C."/>
            <person name="Montanini B."/>
            <person name="Hainaut M."/>
            <person name="Levati E."/>
            <person name="Barry K.W."/>
            <person name="Belfiori B."/>
            <person name="Cichocki N."/>
            <person name="Clum A."/>
            <person name="Dockter R.B."/>
            <person name="Fauchery L."/>
            <person name="Guy J."/>
            <person name="Iotti M."/>
            <person name="Le Tacon F."/>
            <person name="Lindquist E.A."/>
            <person name="Lipzen A."/>
            <person name="Malagnac F."/>
            <person name="Mello A."/>
            <person name="Molinier V."/>
            <person name="Miyauchi S."/>
            <person name="Poulain J."/>
            <person name="Riccioni C."/>
            <person name="Rubini A."/>
            <person name="Sitrit Y."/>
            <person name="Splivallo R."/>
            <person name="Traeger S."/>
            <person name="Wang M."/>
            <person name="Zifcakova L."/>
            <person name="Wipf D."/>
            <person name="Zambonelli A."/>
            <person name="Paolocci F."/>
            <person name="Nowrousian M."/>
            <person name="Ottonello S."/>
            <person name="Baldrian P."/>
            <person name="Spatafora J.W."/>
            <person name="Henrissat B."/>
            <person name="Nagy L.G."/>
            <person name="Aury J.M."/>
            <person name="Wincker P."/>
            <person name="Grigoriev I.V."/>
            <person name="Bonfante P."/>
            <person name="Martin F.M."/>
        </authorList>
    </citation>
    <scope>NUCLEOTIDE SEQUENCE [LARGE SCALE GENOMIC DNA]</scope>
    <source>
        <strain evidence="2 3">CCBAS932</strain>
    </source>
</reference>
<dbReference type="InParanoid" id="A0A3N4KIY6"/>